<keyword evidence="1" id="KW-0732">Signal</keyword>
<gene>
    <name evidence="2" type="ORF">M5G27_17945</name>
</gene>
<feature type="chain" id="PRO_5040966183" evidence="1">
    <location>
        <begin position="20"/>
        <end position="149"/>
    </location>
</feature>
<evidence type="ECO:0000313" key="2">
    <source>
        <dbReference type="EMBL" id="MDD1009361.1"/>
    </source>
</evidence>
<protein>
    <submittedName>
        <fullName evidence="2">Uncharacterized protein</fullName>
    </submittedName>
</protein>
<sequence length="149" mass="15772">MKVAIGLLFAALGIGVVQAETIETRAQDYIDNQNVESGARTGYGDCIVTREPGNLPTSAKYKVNVKDEGNYQLKMTYAAGVPRPVSITVNGQFISGNAASGATGGFFPGNQITSNEGVVRLKAGENLVLISRDSDFPHIHSFTVEGPQP</sequence>
<evidence type="ECO:0000313" key="3">
    <source>
        <dbReference type="Proteomes" id="UP001148185"/>
    </source>
</evidence>
<dbReference type="EMBL" id="JAMDHA010000019">
    <property type="protein sequence ID" value="MDD1009361.1"/>
    <property type="molecule type" value="Genomic_DNA"/>
</dbReference>
<evidence type="ECO:0000256" key="1">
    <source>
        <dbReference type="SAM" id="SignalP"/>
    </source>
</evidence>
<proteinExistence type="predicted"/>
<dbReference type="SUPFAM" id="SSF49785">
    <property type="entry name" value="Galactose-binding domain-like"/>
    <property type="match status" value="1"/>
</dbReference>
<dbReference type="Gene3D" id="2.60.120.260">
    <property type="entry name" value="Galactose-binding domain-like"/>
    <property type="match status" value="1"/>
</dbReference>
<feature type="signal peptide" evidence="1">
    <location>
        <begin position="1"/>
        <end position="19"/>
    </location>
</feature>
<reference evidence="2 3" key="1">
    <citation type="submission" date="2022-05" db="EMBL/GenBank/DDBJ databases">
        <title>Novel Pseudomonas spp. Isolated from a Rainbow Trout Aquaculture Facility.</title>
        <authorList>
            <person name="Testerman T."/>
            <person name="Graf J."/>
        </authorList>
    </citation>
    <scope>NUCLEOTIDE SEQUENCE [LARGE SCALE GENOMIC DNA]</scope>
    <source>
        <strain evidence="2 3">ID1042</strain>
    </source>
</reference>
<dbReference type="RefSeq" id="WP_273877477.1">
    <property type="nucleotide sequence ID" value="NZ_JAMDHA010000019.1"/>
</dbReference>
<name>A0A9X4HAW7_9PSED</name>
<dbReference type="AlphaFoldDB" id="A0A9X4HAW7"/>
<comment type="caution">
    <text evidence="2">The sequence shown here is derived from an EMBL/GenBank/DDBJ whole genome shotgun (WGS) entry which is preliminary data.</text>
</comment>
<dbReference type="InterPro" id="IPR008979">
    <property type="entry name" value="Galactose-bd-like_sf"/>
</dbReference>
<keyword evidence="3" id="KW-1185">Reference proteome</keyword>
<dbReference type="Proteomes" id="UP001148185">
    <property type="component" value="Unassembled WGS sequence"/>
</dbReference>
<organism evidence="2 3">
    <name type="scientific">Pseudomonas shahriarae</name>
    <dbReference type="NCBI Taxonomy" id="2745512"/>
    <lineage>
        <taxon>Bacteria</taxon>
        <taxon>Pseudomonadati</taxon>
        <taxon>Pseudomonadota</taxon>
        <taxon>Gammaproteobacteria</taxon>
        <taxon>Pseudomonadales</taxon>
        <taxon>Pseudomonadaceae</taxon>
        <taxon>Pseudomonas</taxon>
    </lineage>
</organism>
<accession>A0A9X4HAW7</accession>